<dbReference type="CDD" id="cd00085">
    <property type="entry name" value="HNHc"/>
    <property type="match status" value="1"/>
</dbReference>
<gene>
    <name evidence="2" type="ORF">CLV48_101283</name>
</gene>
<dbReference type="Proteomes" id="UP000240708">
    <property type="component" value="Unassembled WGS sequence"/>
</dbReference>
<sequence length="140" mass="16699">MEFKYNPKPEDKLKSDFSRRKQKGLSDFVDFEEFKNWYNSKEKKCHFCGLQEEECQEIVVTGILKSNRFPQNGILGRGQSRGMWLEIDRLKPKDNYSLDNCVLCCYFCNNDKSDVFHGDEYKGFQRDRVGYLRKLLNKKK</sequence>
<dbReference type="OrthoDB" id="839292at2"/>
<dbReference type="EMBL" id="PYGF01000001">
    <property type="protein sequence ID" value="PSL07353.1"/>
    <property type="molecule type" value="Genomic_DNA"/>
</dbReference>
<reference evidence="2 3" key="1">
    <citation type="submission" date="2018-03" db="EMBL/GenBank/DDBJ databases">
        <title>Genomic Encyclopedia of Archaeal and Bacterial Type Strains, Phase II (KMG-II): from individual species to whole genera.</title>
        <authorList>
            <person name="Goeker M."/>
        </authorList>
    </citation>
    <scope>NUCLEOTIDE SEQUENCE [LARGE SCALE GENOMIC DNA]</scope>
    <source>
        <strain evidence="2 3">DSM 28057</strain>
    </source>
</reference>
<keyword evidence="3" id="KW-1185">Reference proteome</keyword>
<evidence type="ECO:0008006" key="4">
    <source>
        <dbReference type="Google" id="ProtNLM"/>
    </source>
</evidence>
<feature type="region of interest" description="Disordered" evidence="1">
    <location>
        <begin position="1"/>
        <end position="21"/>
    </location>
</feature>
<dbReference type="AlphaFoldDB" id="A0A2P8ED12"/>
<dbReference type="InterPro" id="IPR003615">
    <property type="entry name" value="HNH_nuc"/>
</dbReference>
<proteinExistence type="predicted"/>
<dbReference type="RefSeq" id="WP_106565451.1">
    <property type="nucleotide sequence ID" value="NZ_PYGF01000001.1"/>
</dbReference>
<comment type="caution">
    <text evidence="2">The sequence shown here is derived from an EMBL/GenBank/DDBJ whole genome shotgun (WGS) entry which is preliminary data.</text>
</comment>
<name>A0A2P8ED12_9BACT</name>
<evidence type="ECO:0000313" key="3">
    <source>
        <dbReference type="Proteomes" id="UP000240708"/>
    </source>
</evidence>
<organism evidence="2 3">
    <name type="scientific">Cecembia rubra</name>
    <dbReference type="NCBI Taxonomy" id="1485585"/>
    <lineage>
        <taxon>Bacteria</taxon>
        <taxon>Pseudomonadati</taxon>
        <taxon>Bacteroidota</taxon>
        <taxon>Cytophagia</taxon>
        <taxon>Cytophagales</taxon>
        <taxon>Cyclobacteriaceae</taxon>
        <taxon>Cecembia</taxon>
    </lineage>
</organism>
<feature type="compositionally biased region" description="Basic and acidic residues" evidence="1">
    <location>
        <begin position="1"/>
        <end position="19"/>
    </location>
</feature>
<evidence type="ECO:0000313" key="2">
    <source>
        <dbReference type="EMBL" id="PSL07353.1"/>
    </source>
</evidence>
<accession>A0A2P8ED12</accession>
<dbReference type="Gene3D" id="3.30.40.220">
    <property type="match status" value="1"/>
</dbReference>
<evidence type="ECO:0000256" key="1">
    <source>
        <dbReference type="SAM" id="MobiDB-lite"/>
    </source>
</evidence>
<protein>
    <recommendedName>
        <fullName evidence="4">HNH endonuclease</fullName>
    </recommendedName>
</protein>